<dbReference type="Proteomes" id="UP000016935">
    <property type="component" value="Unassembled WGS sequence"/>
</dbReference>
<protein>
    <recommendedName>
        <fullName evidence="2">DUF2423 domain-containing protein</fullName>
    </recommendedName>
</protein>
<dbReference type="PANTHER" id="PTHR28219:SF1">
    <property type="entry name" value="UPF0642 PROTEIN YBL028C"/>
    <property type="match status" value="1"/>
</dbReference>
<feature type="region of interest" description="Disordered" evidence="1">
    <location>
        <begin position="1"/>
        <end position="135"/>
    </location>
</feature>
<dbReference type="eggNOG" id="ENOG502SXGY">
    <property type="taxonomic scope" value="Eukaryota"/>
</dbReference>
<dbReference type="EMBL" id="KB908515">
    <property type="protein sequence ID" value="EOA89236.1"/>
    <property type="molecule type" value="Genomic_DNA"/>
</dbReference>
<dbReference type="AlphaFoldDB" id="R0IXD7"/>
<accession>R0IXD7</accession>
<dbReference type="GO" id="GO:0030687">
    <property type="term" value="C:preribosome, large subunit precursor"/>
    <property type="evidence" value="ECO:0007669"/>
    <property type="project" value="TreeGrafter"/>
</dbReference>
<name>R0IXD7_EXST2</name>
<reference evidence="3 4" key="2">
    <citation type="journal article" date="2013" name="PLoS Genet.">
        <title>Comparative genome structure, secondary metabolite, and effector coding capacity across Cochliobolus pathogens.</title>
        <authorList>
            <person name="Condon B.J."/>
            <person name="Leng Y."/>
            <person name="Wu D."/>
            <person name="Bushley K.E."/>
            <person name="Ohm R.A."/>
            <person name="Otillar R."/>
            <person name="Martin J."/>
            <person name="Schackwitz W."/>
            <person name="Grimwood J."/>
            <person name="MohdZainudin N."/>
            <person name="Xue C."/>
            <person name="Wang R."/>
            <person name="Manning V.A."/>
            <person name="Dhillon B."/>
            <person name="Tu Z.J."/>
            <person name="Steffenson B.J."/>
            <person name="Salamov A."/>
            <person name="Sun H."/>
            <person name="Lowry S."/>
            <person name="LaButti K."/>
            <person name="Han J."/>
            <person name="Copeland A."/>
            <person name="Lindquist E."/>
            <person name="Barry K."/>
            <person name="Schmutz J."/>
            <person name="Baker S.E."/>
            <person name="Ciuffetti L.M."/>
            <person name="Grigoriev I.V."/>
            <person name="Zhong S."/>
            <person name="Turgeon B.G."/>
        </authorList>
    </citation>
    <scope>NUCLEOTIDE SEQUENCE [LARGE SCALE GENOMIC DNA]</scope>
    <source>
        <strain evidence="4">28A</strain>
    </source>
</reference>
<gene>
    <name evidence="3" type="ORF">SETTUDRAFT_167764</name>
</gene>
<evidence type="ECO:0000313" key="4">
    <source>
        <dbReference type="Proteomes" id="UP000016935"/>
    </source>
</evidence>
<keyword evidence="4" id="KW-1185">Reference proteome</keyword>
<reference evidence="3 4" key="1">
    <citation type="journal article" date="2012" name="PLoS Pathog.">
        <title>Diverse lifestyles and strategies of plant pathogenesis encoded in the genomes of eighteen Dothideomycetes fungi.</title>
        <authorList>
            <person name="Ohm R.A."/>
            <person name="Feau N."/>
            <person name="Henrissat B."/>
            <person name="Schoch C.L."/>
            <person name="Horwitz B.A."/>
            <person name="Barry K.W."/>
            <person name="Condon B.J."/>
            <person name="Copeland A.C."/>
            <person name="Dhillon B."/>
            <person name="Glaser F."/>
            <person name="Hesse C.N."/>
            <person name="Kosti I."/>
            <person name="LaButti K."/>
            <person name="Lindquist E.A."/>
            <person name="Lucas S."/>
            <person name="Salamov A.A."/>
            <person name="Bradshaw R.E."/>
            <person name="Ciuffetti L."/>
            <person name="Hamelin R.C."/>
            <person name="Kema G.H.J."/>
            <person name="Lawrence C."/>
            <person name="Scott J.A."/>
            <person name="Spatafora J.W."/>
            <person name="Turgeon B.G."/>
            <person name="de Wit P.J.G.M."/>
            <person name="Zhong S."/>
            <person name="Goodwin S.B."/>
            <person name="Grigoriev I.V."/>
        </authorList>
    </citation>
    <scope>NUCLEOTIDE SEQUENCE [LARGE SCALE GENOMIC DNA]</scope>
    <source>
        <strain evidence="4">28A</strain>
    </source>
</reference>
<sequence length="135" mass="14628">MAKGLRASSKKANRSKLRAGVFGPVEQARAERLHAKLLETIQQPKPESSQMDTAHGDAANEAAAQDDLPKDMDVDTPSTAAAKSSSKTKDKSQTRKQLRRKPHNKVSFPTSRGKGALKPFKGQRAGPGRIGKRRS</sequence>
<feature type="domain" description="DUF2423" evidence="2">
    <location>
        <begin position="1"/>
        <end position="44"/>
    </location>
</feature>
<evidence type="ECO:0000259" key="2">
    <source>
        <dbReference type="Pfam" id="PF10338"/>
    </source>
</evidence>
<dbReference type="OrthoDB" id="4087970at2759"/>
<dbReference type="HOGENOM" id="CLU_149452_0_0_1"/>
<dbReference type="InterPro" id="IPR019434">
    <property type="entry name" value="DUF2423"/>
</dbReference>
<proteinExistence type="predicted"/>
<dbReference type="PANTHER" id="PTHR28219">
    <property type="entry name" value="UPF0642 PROTEIN YBL028C"/>
    <property type="match status" value="1"/>
</dbReference>
<feature type="compositionally biased region" description="Basic and acidic residues" evidence="1">
    <location>
        <begin position="28"/>
        <end position="37"/>
    </location>
</feature>
<feature type="compositionally biased region" description="Basic residues" evidence="1">
    <location>
        <begin position="94"/>
        <end position="104"/>
    </location>
</feature>
<dbReference type="GeneID" id="19400299"/>
<evidence type="ECO:0000256" key="1">
    <source>
        <dbReference type="SAM" id="MobiDB-lite"/>
    </source>
</evidence>
<organism evidence="3 4">
    <name type="scientific">Exserohilum turcicum (strain 28A)</name>
    <name type="common">Northern leaf blight fungus</name>
    <name type="synonym">Setosphaeria turcica</name>
    <dbReference type="NCBI Taxonomy" id="671987"/>
    <lineage>
        <taxon>Eukaryota</taxon>
        <taxon>Fungi</taxon>
        <taxon>Dikarya</taxon>
        <taxon>Ascomycota</taxon>
        <taxon>Pezizomycotina</taxon>
        <taxon>Dothideomycetes</taxon>
        <taxon>Pleosporomycetidae</taxon>
        <taxon>Pleosporales</taxon>
        <taxon>Pleosporineae</taxon>
        <taxon>Pleosporaceae</taxon>
        <taxon>Exserohilum</taxon>
    </lineage>
</organism>
<feature type="compositionally biased region" description="Polar residues" evidence="1">
    <location>
        <begin position="40"/>
        <end position="52"/>
    </location>
</feature>
<dbReference type="Pfam" id="PF10338">
    <property type="entry name" value="YBL028C_N"/>
    <property type="match status" value="1"/>
</dbReference>
<evidence type="ECO:0000313" key="3">
    <source>
        <dbReference type="EMBL" id="EOA89236.1"/>
    </source>
</evidence>
<dbReference type="RefSeq" id="XP_008023062.1">
    <property type="nucleotide sequence ID" value="XM_008024871.1"/>
</dbReference>
<feature type="compositionally biased region" description="Basic residues" evidence="1">
    <location>
        <begin position="8"/>
        <end position="17"/>
    </location>
</feature>